<organism evidence="1 2">
    <name type="scientific">Geodia barretti</name>
    <name type="common">Barrett's horny sponge</name>
    <dbReference type="NCBI Taxonomy" id="519541"/>
    <lineage>
        <taxon>Eukaryota</taxon>
        <taxon>Metazoa</taxon>
        <taxon>Porifera</taxon>
        <taxon>Demospongiae</taxon>
        <taxon>Heteroscleromorpha</taxon>
        <taxon>Tetractinellida</taxon>
        <taxon>Astrophorina</taxon>
        <taxon>Geodiidae</taxon>
        <taxon>Geodia</taxon>
    </lineage>
</organism>
<dbReference type="EMBL" id="CASHTH010002308">
    <property type="protein sequence ID" value="CAI8027920.1"/>
    <property type="molecule type" value="Genomic_DNA"/>
</dbReference>
<accession>A0AA35SD74</accession>
<comment type="caution">
    <text evidence="1">The sequence shown here is derived from an EMBL/GenBank/DDBJ whole genome shotgun (WGS) entry which is preliminary data.</text>
</comment>
<dbReference type="AlphaFoldDB" id="A0AA35SD74"/>
<dbReference type="Proteomes" id="UP001174909">
    <property type="component" value="Unassembled WGS sequence"/>
</dbReference>
<keyword evidence="2" id="KW-1185">Reference proteome</keyword>
<reference evidence="1" key="1">
    <citation type="submission" date="2023-03" db="EMBL/GenBank/DDBJ databases">
        <authorList>
            <person name="Steffen K."/>
            <person name="Cardenas P."/>
        </authorList>
    </citation>
    <scope>NUCLEOTIDE SEQUENCE</scope>
</reference>
<protein>
    <submittedName>
        <fullName evidence="1">Uncharacterized protein</fullName>
    </submittedName>
</protein>
<evidence type="ECO:0000313" key="2">
    <source>
        <dbReference type="Proteomes" id="UP001174909"/>
    </source>
</evidence>
<gene>
    <name evidence="1" type="ORF">GBAR_LOCUS15900</name>
</gene>
<feature type="non-terminal residue" evidence="1">
    <location>
        <position position="66"/>
    </location>
</feature>
<evidence type="ECO:0000313" key="1">
    <source>
        <dbReference type="EMBL" id="CAI8027920.1"/>
    </source>
</evidence>
<name>A0AA35SD74_GEOBA</name>
<proteinExistence type="predicted"/>
<sequence length="66" mass="7675">MTVVRSQFPQRHHSFVYLFECIVSVVKQCSKHFNVFQVLTSSKTQQILQCVSMNVTLIYALLAYFS</sequence>